<gene>
    <name evidence="1" type="ORF">GCM10008938_39930</name>
</gene>
<evidence type="ECO:0000313" key="1">
    <source>
        <dbReference type="EMBL" id="GGJ49981.1"/>
    </source>
</evidence>
<accession>A0ABQ2D907</accession>
<reference evidence="2" key="1">
    <citation type="journal article" date="2019" name="Int. J. Syst. Evol. Microbiol.">
        <title>The Global Catalogue of Microorganisms (GCM) 10K type strain sequencing project: providing services to taxonomists for standard genome sequencing and annotation.</title>
        <authorList>
            <consortium name="The Broad Institute Genomics Platform"/>
            <consortium name="The Broad Institute Genome Sequencing Center for Infectious Disease"/>
            <person name="Wu L."/>
            <person name="Ma J."/>
        </authorList>
    </citation>
    <scope>NUCLEOTIDE SEQUENCE [LARGE SCALE GENOMIC DNA]</scope>
    <source>
        <strain evidence="2">JCM 14370</strain>
    </source>
</reference>
<evidence type="ECO:0000313" key="2">
    <source>
        <dbReference type="Proteomes" id="UP000632222"/>
    </source>
</evidence>
<sequence length="102" mass="11471">MTHNTNNQQDDPEDSLRDFILVLTVGGGVESLRVRDIEKVVTGPSATISYVYLRREHSRVLQLLVVVEDARAFQQRCHNLLAALQAHNTDLINKFFAPPMVG</sequence>
<comment type="caution">
    <text evidence="1">The sequence shown here is derived from an EMBL/GenBank/DDBJ whole genome shotgun (WGS) entry which is preliminary data.</text>
</comment>
<dbReference type="Proteomes" id="UP000632222">
    <property type="component" value="Unassembled WGS sequence"/>
</dbReference>
<protein>
    <submittedName>
        <fullName evidence="1">Uncharacterized protein</fullName>
    </submittedName>
</protein>
<dbReference type="RefSeq" id="WP_189005808.1">
    <property type="nucleotide sequence ID" value="NZ_BMOD01000021.1"/>
</dbReference>
<name>A0ABQ2D907_9DEIO</name>
<dbReference type="EMBL" id="BMOD01000021">
    <property type="protein sequence ID" value="GGJ49981.1"/>
    <property type="molecule type" value="Genomic_DNA"/>
</dbReference>
<keyword evidence="2" id="KW-1185">Reference proteome</keyword>
<proteinExistence type="predicted"/>
<organism evidence="1 2">
    <name type="scientific">Deinococcus roseus</name>
    <dbReference type="NCBI Taxonomy" id="392414"/>
    <lineage>
        <taxon>Bacteria</taxon>
        <taxon>Thermotogati</taxon>
        <taxon>Deinococcota</taxon>
        <taxon>Deinococci</taxon>
        <taxon>Deinococcales</taxon>
        <taxon>Deinococcaceae</taxon>
        <taxon>Deinococcus</taxon>
    </lineage>
</organism>